<dbReference type="Pfam" id="PF00348">
    <property type="entry name" value="polyprenyl_synt"/>
    <property type="match status" value="1"/>
</dbReference>
<dbReference type="GeneID" id="93495252"/>
<evidence type="ECO:0000313" key="5">
    <source>
        <dbReference type="EMBL" id="ORW75993.1"/>
    </source>
</evidence>
<dbReference type="PROSITE" id="PS00444">
    <property type="entry name" value="POLYPRENYL_SYNTHASE_2"/>
    <property type="match status" value="1"/>
</dbReference>
<reference evidence="5 6" key="1">
    <citation type="submission" date="2016-01" db="EMBL/GenBank/DDBJ databases">
        <title>The new phylogeny of the genus Mycobacterium.</title>
        <authorList>
            <person name="Tarcisio F."/>
            <person name="Conor M."/>
            <person name="Antonella G."/>
            <person name="Elisabetta G."/>
            <person name="Giulia F.S."/>
            <person name="Sara T."/>
            <person name="Anna F."/>
            <person name="Clotilde B."/>
            <person name="Roberto B."/>
            <person name="Veronica D.S."/>
            <person name="Fabio R."/>
            <person name="Monica P."/>
            <person name="Olivier J."/>
            <person name="Enrico T."/>
            <person name="Nicola S."/>
        </authorList>
    </citation>
    <scope>NUCLEOTIDE SEQUENCE [LARGE SCALE GENOMIC DNA]</scope>
    <source>
        <strain evidence="5 6">DSM 45176</strain>
    </source>
</reference>
<dbReference type="PANTHER" id="PTHR12001:SF86">
    <property type="entry name" value="GERANYLGERANYL DIPHOSPHATE SYNTHASE"/>
    <property type="match status" value="1"/>
</dbReference>
<comment type="similarity">
    <text evidence="4">Belongs to the FPP/GGPP synthase family.</text>
</comment>
<dbReference type="GO" id="GO:0046872">
    <property type="term" value="F:metal ion binding"/>
    <property type="evidence" value="ECO:0007669"/>
    <property type="project" value="UniProtKB-KW"/>
</dbReference>
<dbReference type="Gene3D" id="1.10.600.10">
    <property type="entry name" value="Farnesyl Diphosphate Synthase"/>
    <property type="match status" value="1"/>
</dbReference>
<dbReference type="InterPro" id="IPR033749">
    <property type="entry name" value="Polyprenyl_synt_CS"/>
</dbReference>
<keyword evidence="4" id="KW-0808">Transferase</keyword>
<dbReference type="CDD" id="cd00685">
    <property type="entry name" value="Trans_IPPS_HT"/>
    <property type="match status" value="1"/>
</dbReference>
<keyword evidence="3" id="KW-0460">Magnesium</keyword>
<evidence type="ECO:0000256" key="1">
    <source>
        <dbReference type="ARBA" id="ARBA00005128"/>
    </source>
</evidence>
<dbReference type="InterPro" id="IPR000092">
    <property type="entry name" value="Polyprenyl_synt"/>
</dbReference>
<dbReference type="GO" id="GO:0004659">
    <property type="term" value="F:prenyltransferase activity"/>
    <property type="evidence" value="ECO:0007669"/>
    <property type="project" value="InterPro"/>
</dbReference>
<dbReference type="GO" id="GO:0008299">
    <property type="term" value="P:isoprenoid biosynthetic process"/>
    <property type="evidence" value="ECO:0007669"/>
    <property type="project" value="InterPro"/>
</dbReference>
<dbReference type="EMBL" id="LQPQ01000105">
    <property type="protein sequence ID" value="ORW75993.1"/>
    <property type="molecule type" value="Genomic_DNA"/>
</dbReference>
<dbReference type="RefSeq" id="WP_139828773.1">
    <property type="nucleotide sequence ID" value="NZ_CAJMWJ010000001.1"/>
</dbReference>
<evidence type="ECO:0000256" key="2">
    <source>
        <dbReference type="ARBA" id="ARBA00022723"/>
    </source>
</evidence>
<keyword evidence="2" id="KW-0479">Metal-binding</keyword>
<comment type="pathway">
    <text evidence="1">Isoprenoid biosynthesis.</text>
</comment>
<sequence>MPPTVIGAREAPPEAGRLLLKRAQRECEPVLRTAVGWISGPLATMAGYHLGWWDTNGQGSGSGSGKSIRAALVLGAAAACGDTSNAAPAAAAVELMHNFSLVHDDVMDRDTVRRGRPTVWAVWGETNAVLLGDALHALSGRVLAELMAQPVAMSAVARLESACAALCAGQLEDCEFETRRAVTVDQYLQMAAGKTAGLMGCASALGALSAGANTATVSAMERFGYQLGLAFQIIDDVIGIWGDPTVTGKPVGNDLTRRKATLPVIAALNSGSDSASQLAELYRSTAPMTIADVARATELVETAGGRRAAQRYADDHIRAAMAALPDPARSADLIALAQLVISRDR</sequence>
<dbReference type="Proteomes" id="UP000193087">
    <property type="component" value="Unassembled WGS sequence"/>
</dbReference>
<dbReference type="PROSITE" id="PS00723">
    <property type="entry name" value="POLYPRENYL_SYNTHASE_1"/>
    <property type="match status" value="1"/>
</dbReference>
<evidence type="ECO:0000256" key="4">
    <source>
        <dbReference type="RuleBase" id="RU004466"/>
    </source>
</evidence>
<accession>A0A1X2CJK5</accession>
<protein>
    <submittedName>
        <fullName evidence="5">Polyprenyl synthetase</fullName>
    </submittedName>
</protein>
<keyword evidence="6" id="KW-1185">Reference proteome</keyword>
<evidence type="ECO:0000256" key="3">
    <source>
        <dbReference type="ARBA" id="ARBA00022842"/>
    </source>
</evidence>
<evidence type="ECO:0000313" key="6">
    <source>
        <dbReference type="Proteomes" id="UP000193087"/>
    </source>
</evidence>
<proteinExistence type="inferred from homology"/>
<dbReference type="SUPFAM" id="SSF48576">
    <property type="entry name" value="Terpenoid synthases"/>
    <property type="match status" value="1"/>
</dbReference>
<name>A0A1X2CJK5_9MYCO</name>
<dbReference type="PANTHER" id="PTHR12001">
    <property type="entry name" value="GERANYLGERANYL PYROPHOSPHATE SYNTHASE"/>
    <property type="match status" value="1"/>
</dbReference>
<dbReference type="InterPro" id="IPR008949">
    <property type="entry name" value="Isoprenoid_synthase_dom_sf"/>
</dbReference>
<gene>
    <name evidence="5" type="ORF">AWC22_21855</name>
</gene>
<dbReference type="NCBIfam" id="NF045549">
    <property type="entry name" value="GGPPsyn_IdsB"/>
    <property type="match status" value="1"/>
</dbReference>
<comment type="caution">
    <text evidence="5">The sequence shown here is derived from an EMBL/GenBank/DDBJ whole genome shotgun (WGS) entry which is preliminary data.</text>
</comment>
<dbReference type="STRING" id="486698.AWC22_21855"/>
<dbReference type="OrthoDB" id="4497239at2"/>
<dbReference type="AlphaFoldDB" id="A0A1X2CJK5"/>
<organism evidence="5 6">
    <name type="scientific">Mycobacterium riyadhense</name>
    <dbReference type="NCBI Taxonomy" id="486698"/>
    <lineage>
        <taxon>Bacteria</taxon>
        <taxon>Bacillati</taxon>
        <taxon>Actinomycetota</taxon>
        <taxon>Actinomycetes</taxon>
        <taxon>Mycobacteriales</taxon>
        <taxon>Mycobacteriaceae</taxon>
        <taxon>Mycobacterium</taxon>
    </lineage>
</organism>
<dbReference type="SFLD" id="SFLDG01017">
    <property type="entry name" value="Polyprenyl_Transferase_Like"/>
    <property type="match status" value="1"/>
</dbReference>
<dbReference type="SFLD" id="SFLDS00005">
    <property type="entry name" value="Isoprenoid_Synthase_Type_I"/>
    <property type="match status" value="1"/>
</dbReference>